<dbReference type="AlphaFoldDB" id="A0A915E7I4"/>
<sequence length="347" mass="40393">MGAQLPRLNVMDYFAWPYLQSKACRSLIYFFLTMSMTMLFFMAMFWVCTTFIFSKVILTFYGYGSEIFCSKRPNKKQIHLIGWSITMSNDKEQEDARLVSDDIDSYYSDLMSISGATIDAIGATRQWKPKTTTLIKEGTGVAFLFGKGVRRRLPYPKGSKQYNESSSIYVYEKKLDRLSKDLDRNWKFNINNMLIDQQWKLQVEAPLKNLRMKSNLLTNPDSTKDDVVVNSFRIICKRDSKSDPLTTLDFINKMASMFCELPTAEESRIYRRALNLMSEIRLKHINVSCDENERCAKKFDIRTGIIAHDISLLPEAEATKHFNRIQEDIYHKNFYNYGSALDFLKNC</sequence>
<accession>A0A915E7I4</accession>
<dbReference type="Proteomes" id="UP000887574">
    <property type="component" value="Unplaced"/>
</dbReference>
<organism evidence="2 3">
    <name type="scientific">Ditylenchus dipsaci</name>
    <dbReference type="NCBI Taxonomy" id="166011"/>
    <lineage>
        <taxon>Eukaryota</taxon>
        <taxon>Metazoa</taxon>
        <taxon>Ecdysozoa</taxon>
        <taxon>Nematoda</taxon>
        <taxon>Chromadorea</taxon>
        <taxon>Rhabditida</taxon>
        <taxon>Tylenchina</taxon>
        <taxon>Tylenchomorpha</taxon>
        <taxon>Sphaerularioidea</taxon>
        <taxon>Anguinidae</taxon>
        <taxon>Anguininae</taxon>
        <taxon>Ditylenchus</taxon>
    </lineage>
</organism>
<dbReference type="WBParaSite" id="jg366">
    <property type="protein sequence ID" value="jg366"/>
    <property type="gene ID" value="jg366"/>
</dbReference>
<evidence type="ECO:0000256" key="1">
    <source>
        <dbReference type="SAM" id="Phobius"/>
    </source>
</evidence>
<feature type="transmembrane region" description="Helical" evidence="1">
    <location>
        <begin position="27"/>
        <end position="47"/>
    </location>
</feature>
<evidence type="ECO:0000313" key="2">
    <source>
        <dbReference type="Proteomes" id="UP000887574"/>
    </source>
</evidence>
<keyword evidence="2" id="KW-1185">Reference proteome</keyword>
<evidence type="ECO:0000313" key="3">
    <source>
        <dbReference type="WBParaSite" id="jg366"/>
    </source>
</evidence>
<reference evidence="3" key="1">
    <citation type="submission" date="2022-11" db="UniProtKB">
        <authorList>
            <consortium name="WormBaseParasite"/>
        </authorList>
    </citation>
    <scope>IDENTIFICATION</scope>
</reference>
<proteinExistence type="predicted"/>
<name>A0A915E7I4_9BILA</name>
<keyword evidence="1" id="KW-0472">Membrane</keyword>
<keyword evidence="1" id="KW-0812">Transmembrane</keyword>
<keyword evidence="1" id="KW-1133">Transmembrane helix</keyword>
<protein>
    <submittedName>
        <fullName evidence="3">Uncharacterized protein</fullName>
    </submittedName>
</protein>